<evidence type="ECO:0000313" key="2">
    <source>
        <dbReference type="Proteomes" id="UP000076761"/>
    </source>
</evidence>
<proteinExistence type="predicted"/>
<dbReference type="STRING" id="1314782.A0A165ULH7"/>
<dbReference type="InParanoid" id="A0A165ULH7"/>
<keyword evidence="2" id="KW-1185">Reference proteome</keyword>
<sequence length="177" mass="19626">MVRYPAGGLDEIVSRRRGCILPDDAHKLQWFAEEAQMIISNTWDQEDLLSESLSHSHRHQSSLVPVEACNSLSSPIWNLPLELLCKVFWFTLPAGEYVCMRKDSSPLLVAQVCRLWRDVALSTPNLWASITLGGDSSQGLGANWPNTQAVQTWLGRSGQCSLSVKITNSRGKAAAYL</sequence>
<evidence type="ECO:0000313" key="1">
    <source>
        <dbReference type="EMBL" id="KZT28352.1"/>
    </source>
</evidence>
<dbReference type="Proteomes" id="UP000076761">
    <property type="component" value="Unassembled WGS sequence"/>
</dbReference>
<reference evidence="1 2" key="1">
    <citation type="journal article" date="2016" name="Mol. Biol. Evol.">
        <title>Comparative Genomics of Early-Diverging Mushroom-Forming Fungi Provides Insights into the Origins of Lignocellulose Decay Capabilities.</title>
        <authorList>
            <person name="Nagy L.G."/>
            <person name="Riley R."/>
            <person name="Tritt A."/>
            <person name="Adam C."/>
            <person name="Daum C."/>
            <person name="Floudas D."/>
            <person name="Sun H."/>
            <person name="Yadav J.S."/>
            <person name="Pangilinan J."/>
            <person name="Larsson K.H."/>
            <person name="Matsuura K."/>
            <person name="Barry K."/>
            <person name="Labutti K."/>
            <person name="Kuo R."/>
            <person name="Ohm R.A."/>
            <person name="Bhattacharya S.S."/>
            <person name="Shirouzu T."/>
            <person name="Yoshinaga Y."/>
            <person name="Martin F.M."/>
            <person name="Grigoriev I.V."/>
            <person name="Hibbett D.S."/>
        </authorList>
    </citation>
    <scope>NUCLEOTIDE SEQUENCE [LARGE SCALE GENOMIC DNA]</scope>
    <source>
        <strain evidence="1 2">HHB14362 ss-1</strain>
    </source>
</reference>
<gene>
    <name evidence="1" type="ORF">NEOLEDRAFT_1087406</name>
</gene>
<accession>A0A165ULH7</accession>
<dbReference type="InterPro" id="IPR036047">
    <property type="entry name" value="F-box-like_dom_sf"/>
</dbReference>
<feature type="non-terminal residue" evidence="1">
    <location>
        <position position="177"/>
    </location>
</feature>
<dbReference type="SUPFAM" id="SSF81383">
    <property type="entry name" value="F-box domain"/>
    <property type="match status" value="1"/>
</dbReference>
<organism evidence="1 2">
    <name type="scientific">Neolentinus lepideus HHB14362 ss-1</name>
    <dbReference type="NCBI Taxonomy" id="1314782"/>
    <lineage>
        <taxon>Eukaryota</taxon>
        <taxon>Fungi</taxon>
        <taxon>Dikarya</taxon>
        <taxon>Basidiomycota</taxon>
        <taxon>Agaricomycotina</taxon>
        <taxon>Agaricomycetes</taxon>
        <taxon>Gloeophyllales</taxon>
        <taxon>Gloeophyllaceae</taxon>
        <taxon>Neolentinus</taxon>
    </lineage>
</organism>
<dbReference type="OrthoDB" id="3365698at2759"/>
<name>A0A165ULH7_9AGAM</name>
<dbReference type="EMBL" id="KV425558">
    <property type="protein sequence ID" value="KZT28352.1"/>
    <property type="molecule type" value="Genomic_DNA"/>
</dbReference>
<dbReference type="Gene3D" id="1.20.1280.50">
    <property type="match status" value="1"/>
</dbReference>
<protein>
    <submittedName>
        <fullName evidence="1">Uncharacterized protein</fullName>
    </submittedName>
</protein>
<dbReference type="AlphaFoldDB" id="A0A165ULH7"/>